<evidence type="ECO:0000313" key="2">
    <source>
        <dbReference type="EMBL" id="RMI04893.1"/>
    </source>
</evidence>
<accession>A0A3M2J0A2</accession>
<reference evidence="2 3" key="1">
    <citation type="submission" date="2018-10" db="EMBL/GenBank/DDBJ databases">
        <title>Isolation, diversity and antifungal activity of actinobacteria from wheat.</title>
        <authorList>
            <person name="Han C."/>
        </authorList>
    </citation>
    <scope>NUCLEOTIDE SEQUENCE [LARGE SCALE GENOMIC DNA]</scope>
    <source>
        <strain evidence="2 3">NEAU-YY56</strain>
    </source>
</reference>
<dbReference type="RefSeq" id="WP_122150894.1">
    <property type="nucleotide sequence ID" value="NZ_RFFI01000124.1"/>
</dbReference>
<dbReference type="OrthoDB" id="4949050at2"/>
<feature type="transmembrane region" description="Helical" evidence="1">
    <location>
        <begin position="44"/>
        <end position="67"/>
    </location>
</feature>
<feature type="transmembrane region" description="Helical" evidence="1">
    <location>
        <begin position="148"/>
        <end position="170"/>
    </location>
</feature>
<proteinExistence type="predicted"/>
<sequence>MRDALSAWTDFHVAVAGTGGALGGLLVVALSVNVRQIAGSRGLAARAAAAIASVVLGVVLACVALVPGLSLPGFGAVVLVGAVLAGAVTAVAIRYLLVAGPDGAHDADGRGGTVGVAAEALRAGLLVLPVLAFFVGGVLLAADVRGGLVAVAIGTLTALVGAVVFSWVALVEILR</sequence>
<dbReference type="AlphaFoldDB" id="A0A3M2J0A2"/>
<gene>
    <name evidence="2" type="ORF">EBM89_17340</name>
</gene>
<dbReference type="Proteomes" id="UP000269289">
    <property type="component" value="Unassembled WGS sequence"/>
</dbReference>
<dbReference type="EMBL" id="RFFI01000124">
    <property type="protein sequence ID" value="RMI04893.1"/>
    <property type="molecule type" value="Genomic_DNA"/>
</dbReference>
<evidence type="ECO:0000313" key="3">
    <source>
        <dbReference type="Proteomes" id="UP000269289"/>
    </source>
</evidence>
<evidence type="ECO:0008006" key="4">
    <source>
        <dbReference type="Google" id="ProtNLM"/>
    </source>
</evidence>
<keyword evidence="1" id="KW-1133">Transmembrane helix</keyword>
<keyword evidence="1" id="KW-0812">Transmembrane</keyword>
<protein>
    <recommendedName>
        <fullName evidence="4">Modulator of FtsH protease</fullName>
    </recommendedName>
</protein>
<feature type="transmembrane region" description="Helical" evidence="1">
    <location>
        <begin position="12"/>
        <end position="32"/>
    </location>
</feature>
<organism evidence="2 3">
    <name type="scientific">Cellulomonas triticagri</name>
    <dbReference type="NCBI Taxonomy" id="2483352"/>
    <lineage>
        <taxon>Bacteria</taxon>
        <taxon>Bacillati</taxon>
        <taxon>Actinomycetota</taxon>
        <taxon>Actinomycetes</taxon>
        <taxon>Micrococcales</taxon>
        <taxon>Cellulomonadaceae</taxon>
        <taxon>Cellulomonas</taxon>
    </lineage>
</organism>
<evidence type="ECO:0000256" key="1">
    <source>
        <dbReference type="SAM" id="Phobius"/>
    </source>
</evidence>
<name>A0A3M2J0A2_9CELL</name>
<comment type="caution">
    <text evidence="2">The sequence shown here is derived from an EMBL/GenBank/DDBJ whole genome shotgun (WGS) entry which is preliminary data.</text>
</comment>
<keyword evidence="3" id="KW-1185">Reference proteome</keyword>
<keyword evidence="1" id="KW-0472">Membrane</keyword>
<feature type="transmembrane region" description="Helical" evidence="1">
    <location>
        <begin position="73"/>
        <end position="99"/>
    </location>
</feature>
<feature type="transmembrane region" description="Helical" evidence="1">
    <location>
        <begin position="120"/>
        <end position="142"/>
    </location>
</feature>